<sequence length="270" mass="28932">MDVAHDPTDDRPTLAQLKAVVQPPEHIARYNAEHWAGALYLRHLSIHLTRLLLPTGISANGVTTLMIVIGLGGAVALLVPGLVGAVVCVVAMQLQILFDCSDGEVARWRQRFSPTGIYLDRIGHYVTEAAIPVFLGMRAGGWDWSDPRRVDGWTAVGLLVAVLVLLNKSFTDLMHVARAKSGRPVLADVVDTARPKSSGMARLRSSLAYLPFFRAFIAIEASLLVLVAAVVDAVHGDLVGSRFLVVVMVPLAVVTALGHLAAVLASSRLD</sequence>
<feature type="transmembrane region" description="Helical" evidence="1">
    <location>
        <begin position="51"/>
        <end position="71"/>
    </location>
</feature>
<comment type="caution">
    <text evidence="2">The sequence shown here is derived from an EMBL/GenBank/DDBJ whole genome shotgun (WGS) entry which is preliminary data.</text>
</comment>
<keyword evidence="3" id="KW-1185">Reference proteome</keyword>
<keyword evidence="1" id="KW-1133">Transmembrane helix</keyword>
<feature type="transmembrane region" description="Helical" evidence="1">
    <location>
        <begin position="243"/>
        <end position="265"/>
    </location>
</feature>
<feature type="transmembrane region" description="Helical" evidence="1">
    <location>
        <begin position="77"/>
        <end position="101"/>
    </location>
</feature>
<gene>
    <name evidence="2" type="ORF">DFJ68_0701</name>
</gene>
<keyword evidence="1" id="KW-0812">Transmembrane</keyword>
<reference evidence="2 3" key="1">
    <citation type="submission" date="2018-10" db="EMBL/GenBank/DDBJ databases">
        <title>Sequencing the genomes of 1000 actinobacteria strains.</title>
        <authorList>
            <person name="Klenk H.-P."/>
        </authorList>
    </citation>
    <scope>NUCLEOTIDE SEQUENCE [LARGE SCALE GENOMIC DNA]</scope>
    <source>
        <strain evidence="2 3">DSM 44267</strain>
    </source>
</reference>
<dbReference type="GO" id="GO:0016020">
    <property type="term" value="C:membrane"/>
    <property type="evidence" value="ECO:0007669"/>
    <property type="project" value="InterPro"/>
</dbReference>
<protein>
    <submittedName>
        <fullName evidence="2">CDP-alcohol phosphatidyltransferase-like enzyme</fullName>
    </submittedName>
</protein>
<accession>A0A495XRV7</accession>
<feature type="transmembrane region" description="Helical" evidence="1">
    <location>
        <begin position="207"/>
        <end position="231"/>
    </location>
</feature>
<proteinExistence type="predicted"/>
<keyword evidence="2" id="KW-0808">Transferase</keyword>
<feature type="transmembrane region" description="Helical" evidence="1">
    <location>
        <begin position="152"/>
        <end position="170"/>
    </location>
</feature>
<dbReference type="GO" id="GO:0016780">
    <property type="term" value="F:phosphotransferase activity, for other substituted phosphate groups"/>
    <property type="evidence" value="ECO:0007669"/>
    <property type="project" value="InterPro"/>
</dbReference>
<dbReference type="GO" id="GO:0008654">
    <property type="term" value="P:phospholipid biosynthetic process"/>
    <property type="evidence" value="ECO:0007669"/>
    <property type="project" value="InterPro"/>
</dbReference>
<dbReference type="AlphaFoldDB" id="A0A495XRV7"/>
<dbReference type="Proteomes" id="UP000278440">
    <property type="component" value="Unassembled WGS sequence"/>
</dbReference>
<evidence type="ECO:0000313" key="2">
    <source>
        <dbReference type="EMBL" id="RKT77281.1"/>
    </source>
</evidence>
<organism evidence="2 3">
    <name type="scientific">Terracoccus luteus</name>
    <dbReference type="NCBI Taxonomy" id="53356"/>
    <lineage>
        <taxon>Bacteria</taxon>
        <taxon>Bacillati</taxon>
        <taxon>Actinomycetota</taxon>
        <taxon>Actinomycetes</taxon>
        <taxon>Micrococcales</taxon>
        <taxon>Intrasporangiaceae</taxon>
        <taxon>Terracoccus</taxon>
    </lineage>
</organism>
<dbReference type="Gene3D" id="1.20.120.1760">
    <property type="match status" value="1"/>
</dbReference>
<dbReference type="EMBL" id="RBXT01000001">
    <property type="protein sequence ID" value="RKT77281.1"/>
    <property type="molecule type" value="Genomic_DNA"/>
</dbReference>
<name>A0A495XRV7_9MICO</name>
<dbReference type="OrthoDB" id="7857679at2"/>
<evidence type="ECO:0000256" key="1">
    <source>
        <dbReference type="SAM" id="Phobius"/>
    </source>
</evidence>
<dbReference type="RefSeq" id="WP_121031061.1">
    <property type="nucleotide sequence ID" value="NZ_RBXT01000001.1"/>
</dbReference>
<keyword evidence="1" id="KW-0472">Membrane</keyword>
<dbReference type="InterPro" id="IPR043130">
    <property type="entry name" value="CDP-OH_PTrfase_TM_dom"/>
</dbReference>
<evidence type="ECO:0000313" key="3">
    <source>
        <dbReference type="Proteomes" id="UP000278440"/>
    </source>
</evidence>